<name>F2ULZ2_SALR5</name>
<dbReference type="PANTHER" id="PTHR24113:SF15">
    <property type="entry name" value="NACHT DOMAIN-CONTAINING PROTEIN"/>
    <property type="match status" value="1"/>
</dbReference>
<dbReference type="PANTHER" id="PTHR24113">
    <property type="entry name" value="RAN GTPASE-ACTIVATING PROTEIN 1"/>
    <property type="match status" value="1"/>
</dbReference>
<dbReference type="GO" id="GO:0005524">
    <property type="term" value="F:ATP binding"/>
    <property type="evidence" value="ECO:0007669"/>
    <property type="project" value="InterPro"/>
</dbReference>
<dbReference type="PROSITE" id="PS50011">
    <property type="entry name" value="PROTEIN_KINASE_DOM"/>
    <property type="match status" value="1"/>
</dbReference>
<dbReference type="InterPro" id="IPR001611">
    <property type="entry name" value="Leu-rich_rpt"/>
</dbReference>
<dbReference type="InterPro" id="IPR027038">
    <property type="entry name" value="RanGap"/>
</dbReference>
<dbReference type="Gene3D" id="3.80.10.10">
    <property type="entry name" value="Ribonuclease Inhibitor"/>
    <property type="match status" value="1"/>
</dbReference>
<proteinExistence type="predicted"/>
<evidence type="ECO:0000313" key="4">
    <source>
        <dbReference type="EMBL" id="EGD78141.1"/>
    </source>
</evidence>
<accession>F2ULZ2</accession>
<dbReference type="InterPro" id="IPR027417">
    <property type="entry name" value="P-loop_NTPase"/>
</dbReference>
<dbReference type="GO" id="GO:0048471">
    <property type="term" value="C:perinuclear region of cytoplasm"/>
    <property type="evidence" value="ECO:0007669"/>
    <property type="project" value="TreeGrafter"/>
</dbReference>
<dbReference type="GO" id="GO:0005829">
    <property type="term" value="C:cytosol"/>
    <property type="evidence" value="ECO:0007669"/>
    <property type="project" value="TreeGrafter"/>
</dbReference>
<keyword evidence="4" id="KW-0723">Serine/threonine-protein kinase</keyword>
<dbReference type="InterPro" id="IPR011009">
    <property type="entry name" value="Kinase-like_dom_sf"/>
</dbReference>
<dbReference type="Pfam" id="PF13516">
    <property type="entry name" value="LRR_6"/>
    <property type="match status" value="3"/>
</dbReference>
<keyword evidence="4" id="KW-0808">Transferase</keyword>
<dbReference type="GeneID" id="16070372"/>
<evidence type="ECO:0000313" key="5">
    <source>
        <dbReference type="Proteomes" id="UP000007799"/>
    </source>
</evidence>
<gene>
    <name evidence="4" type="ORF">PTSG_12824</name>
</gene>
<dbReference type="InParanoid" id="F2ULZ2"/>
<dbReference type="Proteomes" id="UP000007799">
    <property type="component" value="Unassembled WGS sequence"/>
</dbReference>
<dbReference type="GO" id="GO:0031267">
    <property type="term" value="F:small GTPase binding"/>
    <property type="evidence" value="ECO:0007669"/>
    <property type="project" value="TreeGrafter"/>
</dbReference>
<dbReference type="OrthoDB" id="8940716at2759"/>
<dbReference type="eggNOG" id="KOG4308">
    <property type="taxonomic scope" value="Eukaryota"/>
</dbReference>
<dbReference type="GO" id="GO:0005634">
    <property type="term" value="C:nucleus"/>
    <property type="evidence" value="ECO:0007669"/>
    <property type="project" value="TreeGrafter"/>
</dbReference>
<dbReference type="Gene3D" id="3.40.50.300">
    <property type="entry name" value="P-loop containing nucleotide triphosphate hydrolases"/>
    <property type="match status" value="1"/>
</dbReference>
<evidence type="ECO:0000259" key="3">
    <source>
        <dbReference type="PROSITE" id="PS50011"/>
    </source>
</evidence>
<feature type="domain" description="Protein kinase" evidence="3">
    <location>
        <begin position="881"/>
        <end position="1147"/>
    </location>
</feature>
<dbReference type="GO" id="GO:0006913">
    <property type="term" value="P:nucleocytoplasmic transport"/>
    <property type="evidence" value="ECO:0007669"/>
    <property type="project" value="TreeGrafter"/>
</dbReference>
<organism evidence="5">
    <name type="scientific">Salpingoeca rosetta (strain ATCC 50818 / BSB-021)</name>
    <dbReference type="NCBI Taxonomy" id="946362"/>
    <lineage>
        <taxon>Eukaryota</taxon>
        <taxon>Choanoflagellata</taxon>
        <taxon>Craspedida</taxon>
        <taxon>Salpingoecidae</taxon>
        <taxon>Salpingoeca</taxon>
    </lineage>
</organism>
<dbReference type="SUPFAM" id="SSF56112">
    <property type="entry name" value="Protein kinase-like (PK-like)"/>
    <property type="match status" value="1"/>
</dbReference>
<dbReference type="RefSeq" id="XP_004989817.1">
    <property type="nucleotide sequence ID" value="XM_004989760.1"/>
</dbReference>
<dbReference type="GO" id="GO:0004674">
    <property type="term" value="F:protein serine/threonine kinase activity"/>
    <property type="evidence" value="ECO:0007669"/>
    <property type="project" value="UniProtKB-KW"/>
</dbReference>
<keyword evidence="1" id="KW-0433">Leucine-rich repeat</keyword>
<keyword evidence="5" id="KW-1185">Reference proteome</keyword>
<dbReference type="EMBL" id="GL832981">
    <property type="protein sequence ID" value="EGD78141.1"/>
    <property type="molecule type" value="Genomic_DNA"/>
</dbReference>
<dbReference type="Gene3D" id="1.10.510.10">
    <property type="entry name" value="Transferase(Phosphotransferase) domain 1"/>
    <property type="match status" value="1"/>
</dbReference>
<dbReference type="InterPro" id="IPR032675">
    <property type="entry name" value="LRR_dom_sf"/>
</dbReference>
<reference evidence="4" key="1">
    <citation type="submission" date="2009-08" db="EMBL/GenBank/DDBJ databases">
        <title>Annotation of Salpingoeca rosetta.</title>
        <authorList>
            <consortium name="The Broad Institute Genome Sequencing Platform"/>
            <person name="Russ C."/>
            <person name="Cuomo C."/>
            <person name="Burger G."/>
            <person name="Gray M.W."/>
            <person name="Holland P.W.H."/>
            <person name="King N."/>
            <person name="Lang F.B.F."/>
            <person name="Roger A.J."/>
            <person name="Ruiz-Trillo I."/>
            <person name="Young S.K."/>
            <person name="Zeng Q."/>
            <person name="Gargeya S."/>
            <person name="Alvarado L."/>
            <person name="Berlin A."/>
            <person name="Chapman S.B."/>
            <person name="Chen Z."/>
            <person name="Freedman E."/>
            <person name="Gellesch M."/>
            <person name="Goldberg J."/>
            <person name="Griggs A."/>
            <person name="Gujja S."/>
            <person name="Heilman E."/>
            <person name="Heiman D."/>
            <person name="Howarth C."/>
            <person name="Mehta T."/>
            <person name="Neiman D."/>
            <person name="Pearson M."/>
            <person name="Roberts A."/>
            <person name="Saif S."/>
            <person name="Shea T."/>
            <person name="Shenoy N."/>
            <person name="Sisk P."/>
            <person name="Stolte C."/>
            <person name="Sykes S."/>
            <person name="White J."/>
            <person name="Yandava C."/>
            <person name="Haas B."/>
            <person name="Nusbaum C."/>
            <person name="Birren B."/>
        </authorList>
    </citation>
    <scope>NUCLEOTIDE SEQUENCE [LARGE SCALE GENOMIC DNA]</scope>
    <source>
        <strain evidence="4">ATCC 50818</strain>
    </source>
</reference>
<dbReference type="GO" id="GO:0005096">
    <property type="term" value="F:GTPase activator activity"/>
    <property type="evidence" value="ECO:0007669"/>
    <property type="project" value="InterPro"/>
</dbReference>
<dbReference type="InterPro" id="IPR000719">
    <property type="entry name" value="Prot_kinase_dom"/>
</dbReference>
<dbReference type="SMART" id="SM00368">
    <property type="entry name" value="LRR_RI"/>
    <property type="match status" value="3"/>
</dbReference>
<protein>
    <submittedName>
        <fullName evidence="4">Serine/threonine protein kinase</fullName>
    </submittedName>
</protein>
<dbReference type="SUPFAM" id="SSF52540">
    <property type="entry name" value="P-loop containing nucleoside triphosphate hydrolases"/>
    <property type="match status" value="1"/>
</dbReference>
<sequence>MRALAEALAKLTNLQQLNLSSNELGCDGMHALATALGNLTSLQQLDLSSNNVGPEGMGALTTALAKLSNLQQLNINRNSLGSTGMHALARSVENLAALRYLSVTNNSITHLTPEYLKTVHIRVVDVNENPILCPPGSVLTPEESFWYDDLDEGPWDNRQGIFPYLRDVEKGHELLTRSRLVFIGDGGVGKTTLKAALMMLHNADRETLLEGIRTSLRTELRRYTEADFRQWVDHDLAHRDGFFDEECPRAKGITGKRWLACTDDQLQQWFGSANTPASEDVVQRMLQAKRFLLSKGSKLSSSKDSGSPFQQLLHMPHVWTEGIDVDHWIKHAFDLWDFAGQLEFFPAHQLFMASHMAVYLLVFDASKGLEHSIARISVWLGLLQACRLSRHKQAEAVQVRLVATKTDLPSFDFDLQHLHAVVQERVGSEFHLGHCCFAPRYDEHDIGDAGADFGLVALDEELATLRREGVPYVQVPTAYLSIKNCVQSMKMEQHQVWPIISVSEIDFRDKDPDLILRFLDDAGVVRRIPDDEDRCVLEPVTWLSKLMAALLHPLHGLRLTTAQAGTASTAVFVPGVSVLQAVNALEKRSIRIPQYAQDDLLPFLASFDVCFALGDGRFTFPALLPRQDPHPTIRARMNELLGSEPGVIFGRRLQCTKSDDWLPPTCWSAIVRRLFPIVNAIRGVPIHLSLGMFVAQINDTNCLAVCTDDHEFSHCLDVIAVGGNAAVLDLAMFFVINGLKRLMTLSTLEKRCLVTAAATDPLAVTQPLLQRGMRTFPAPTTVRPGAILPPPPPAETDLVGVYYHYLLQHQFQYIGSIGQLLHQQELQDAFCMTTDPRIVEERLPTTSAPQPTWPCGAQHVLDGIRVSSLQFMGGLFGKHVYEGSMSDAEGTAGGTHAPSHATASNTQVAVWAIMQPSSALQLPASGTVLPDALLRYQGVQHDSSLNISFLPARVPCHSRPLSPDILSSLDHAALRSLIRGITHGLHFLHSRQLTHGSLCAHHVLCCPQEVGASVPSSSVYRAKLAAYGLGVGCMDCGQEWLAPEQRAVAPHHRQRSKSADMFAFGQVIAFIRMRGNVSNTTTPTSSSSDSTTSTTTSAMAGVVNEGAEAAFQEAAKYAVVRLTRKAPAQRVSADDYLRTAEGGGVFLFQDHDPSDVAARCLLPALQLSQVRVKKQQCTSDEWQQLSADKRNAIGKFLSQWTGGYWLAHTGVGGGHDNVTDKWKAVLRQGMPALMHAMEHSGGDCSSSSTCGDACDYSDDVQGLFQCMYDLVYDTQPWCSVEVLRQAGLLDETTQALCKATLYRQLNHMLPSVFLCLHNFRRASTAPFKAAQALSLHFGHGGGNASEKQKKPATMAATAQGELQALHLDDDAMELSAPDTEVSSSTIKANQKNKAALKSVQRWLAEDQMEDDDADADC</sequence>
<dbReference type="SUPFAM" id="SSF52047">
    <property type="entry name" value="RNI-like"/>
    <property type="match status" value="1"/>
</dbReference>
<evidence type="ECO:0000256" key="1">
    <source>
        <dbReference type="ARBA" id="ARBA00022614"/>
    </source>
</evidence>
<dbReference type="KEGG" id="sre:PTSG_12824"/>
<keyword evidence="4" id="KW-0418">Kinase</keyword>
<evidence type="ECO:0000256" key="2">
    <source>
        <dbReference type="ARBA" id="ARBA00022737"/>
    </source>
</evidence>
<keyword evidence="2" id="KW-0677">Repeat</keyword>